<gene>
    <name evidence="1" type="ORF">KL86DYS1_11453</name>
</gene>
<dbReference type="AlphaFoldDB" id="A0A212J8A3"/>
<dbReference type="Gene3D" id="3.30.420.250">
    <property type="match status" value="1"/>
</dbReference>
<dbReference type="Pfam" id="PF12864">
    <property type="entry name" value="DUF3822"/>
    <property type="match status" value="1"/>
</dbReference>
<dbReference type="RefSeq" id="WP_296939417.1">
    <property type="nucleotide sequence ID" value="NZ_LT599032.1"/>
</dbReference>
<evidence type="ECO:0000313" key="1">
    <source>
        <dbReference type="EMBL" id="SBV95668.1"/>
    </source>
</evidence>
<protein>
    <recommendedName>
        <fullName evidence="2">DUF3822 domain-containing protein</fullName>
    </recommendedName>
</protein>
<organism evidence="1">
    <name type="scientific">uncultured Dysgonomonas sp</name>
    <dbReference type="NCBI Taxonomy" id="206096"/>
    <lineage>
        <taxon>Bacteria</taxon>
        <taxon>Pseudomonadati</taxon>
        <taxon>Bacteroidota</taxon>
        <taxon>Bacteroidia</taxon>
        <taxon>Bacteroidales</taxon>
        <taxon>Dysgonomonadaceae</taxon>
        <taxon>Dysgonomonas</taxon>
        <taxon>environmental samples</taxon>
    </lineage>
</organism>
<dbReference type="Gene3D" id="3.30.420.260">
    <property type="match status" value="1"/>
</dbReference>
<reference evidence="1" key="1">
    <citation type="submission" date="2016-04" db="EMBL/GenBank/DDBJ databases">
        <authorList>
            <person name="Evans L.H."/>
            <person name="Alamgir A."/>
            <person name="Owens N."/>
            <person name="Weber N.D."/>
            <person name="Virtaneva K."/>
            <person name="Barbian K."/>
            <person name="Babar A."/>
            <person name="Rosenke K."/>
        </authorList>
    </citation>
    <scope>NUCLEOTIDE SEQUENCE</scope>
    <source>
        <strain evidence="1">86-1</strain>
    </source>
</reference>
<dbReference type="InterPro" id="IPR024213">
    <property type="entry name" value="DUF3822"/>
</dbReference>
<name>A0A212J8A3_9BACT</name>
<sequence length="269" mass="31421">MFLPENIDLGQSEKYVLSIRIKTDEFMFSISDPENGKGYCLRETTFSTNDNLLGNIQRIIFDLNFLTQEFKRTNVIIVSSDYELVPASYFNIKERERLYNFTHNQEAGQLMSGLIEKQDIISLFNVEKDIFEFLLRNLWNPHFFHHSNLLINLLEGRGGVTNLRSKVCLNFHGNFMDVICFSGSKLVHCLTYENEPAANQVYYILKLWENCGFNQLEDYIYISGKPDELVVIRLQEYIKNIERMNTPSEVYLWNEDAQKAPLDLLALVL</sequence>
<dbReference type="EMBL" id="FLUM01000001">
    <property type="protein sequence ID" value="SBV95668.1"/>
    <property type="molecule type" value="Genomic_DNA"/>
</dbReference>
<dbReference type="CDD" id="cd24013">
    <property type="entry name" value="ASKHA_ATPase_BT3980-like"/>
    <property type="match status" value="1"/>
</dbReference>
<accession>A0A212J8A3</accession>
<proteinExistence type="predicted"/>
<evidence type="ECO:0008006" key="2">
    <source>
        <dbReference type="Google" id="ProtNLM"/>
    </source>
</evidence>